<sequence>MKLIAAYALLVVSGKEAPSAEEVTAVVTAAGGEVDEESLKTLFADLEGKNIHELLAKGESDLKACAGAASAAPAAAAGAAAPAAGAAAAAPAPKVEEVDALEGGMDMFGGGGGGGGDY</sequence>
<dbReference type="InterPro" id="IPR044076">
    <property type="entry name" value="Ribosomal_P2"/>
</dbReference>
<dbReference type="HAMAP" id="MF_01478">
    <property type="entry name" value="Ribosomal_L12_arch"/>
    <property type="match status" value="1"/>
</dbReference>
<organism evidence="4">
    <name type="scientific">Spumella elongata</name>
    <dbReference type="NCBI Taxonomy" id="89044"/>
    <lineage>
        <taxon>Eukaryota</taxon>
        <taxon>Sar</taxon>
        <taxon>Stramenopiles</taxon>
        <taxon>Ochrophyta</taxon>
        <taxon>Chrysophyceae</taxon>
        <taxon>Chromulinales</taxon>
        <taxon>Chromulinaceae</taxon>
        <taxon>Spumella</taxon>
    </lineage>
</organism>
<dbReference type="PANTHER" id="PTHR21141">
    <property type="entry name" value="60S ACIDIC RIBOSOMAL PROTEIN FAMILY MEMBER"/>
    <property type="match status" value="1"/>
</dbReference>
<comment type="similarity">
    <text evidence="1">Belongs to the eukaryotic ribosomal protein P1/P2 family.</text>
</comment>
<dbReference type="PANTHER" id="PTHR21141:SF5">
    <property type="entry name" value="LARGE RIBOSOMAL SUBUNIT PROTEIN P2"/>
    <property type="match status" value="1"/>
</dbReference>
<dbReference type="InterPro" id="IPR027534">
    <property type="entry name" value="Ribosomal_P1/P2"/>
</dbReference>
<keyword evidence="3" id="KW-0687">Ribonucleoprotein</keyword>
<keyword evidence="2" id="KW-0689">Ribosomal protein</keyword>
<dbReference type="CDD" id="cd05833">
    <property type="entry name" value="Ribosomal_P2"/>
    <property type="match status" value="1"/>
</dbReference>
<protein>
    <recommendedName>
        <fullName evidence="5">60S acidic ribosomal protein P2</fullName>
    </recommendedName>
</protein>
<dbReference type="Gene3D" id="1.10.10.1410">
    <property type="match status" value="1"/>
</dbReference>
<dbReference type="InterPro" id="IPR038716">
    <property type="entry name" value="P1/P2_N_sf"/>
</dbReference>
<name>A0A7S3HJ19_9STRA</name>
<dbReference type="Pfam" id="PF00428">
    <property type="entry name" value="Ribosomal_60s"/>
    <property type="match status" value="1"/>
</dbReference>
<dbReference type="GO" id="GO:0003735">
    <property type="term" value="F:structural constituent of ribosome"/>
    <property type="evidence" value="ECO:0007669"/>
    <property type="project" value="InterPro"/>
</dbReference>
<reference evidence="4" key="1">
    <citation type="submission" date="2021-01" db="EMBL/GenBank/DDBJ databases">
        <authorList>
            <person name="Corre E."/>
            <person name="Pelletier E."/>
            <person name="Niang G."/>
            <person name="Scheremetjew M."/>
            <person name="Finn R."/>
            <person name="Kale V."/>
            <person name="Holt S."/>
            <person name="Cochrane G."/>
            <person name="Meng A."/>
            <person name="Brown T."/>
            <person name="Cohen L."/>
        </authorList>
    </citation>
    <scope>NUCLEOTIDE SEQUENCE</scope>
    <source>
        <strain evidence="4">CCAP 955/1</strain>
    </source>
</reference>
<gene>
    <name evidence="4" type="ORF">SELO1098_LOCUS25699</name>
</gene>
<dbReference type="EMBL" id="HBIC01050255">
    <property type="protein sequence ID" value="CAE0296845.1"/>
    <property type="molecule type" value="Transcribed_RNA"/>
</dbReference>
<evidence type="ECO:0000313" key="4">
    <source>
        <dbReference type="EMBL" id="CAE0296845.1"/>
    </source>
</evidence>
<dbReference type="GO" id="GO:0022625">
    <property type="term" value="C:cytosolic large ribosomal subunit"/>
    <property type="evidence" value="ECO:0007669"/>
    <property type="project" value="InterPro"/>
</dbReference>
<evidence type="ECO:0000256" key="3">
    <source>
        <dbReference type="ARBA" id="ARBA00023274"/>
    </source>
</evidence>
<dbReference type="AlphaFoldDB" id="A0A7S3HJ19"/>
<evidence type="ECO:0000256" key="2">
    <source>
        <dbReference type="ARBA" id="ARBA00022980"/>
    </source>
</evidence>
<proteinExistence type="inferred from homology"/>
<dbReference type="FunFam" id="1.10.10.1410:FF:000002">
    <property type="entry name" value="60S acidic ribosomal protein P2"/>
    <property type="match status" value="1"/>
</dbReference>
<dbReference type="GO" id="GO:0002182">
    <property type="term" value="P:cytoplasmic translational elongation"/>
    <property type="evidence" value="ECO:0007669"/>
    <property type="project" value="InterPro"/>
</dbReference>
<accession>A0A7S3HJ19</accession>
<evidence type="ECO:0008006" key="5">
    <source>
        <dbReference type="Google" id="ProtNLM"/>
    </source>
</evidence>
<evidence type="ECO:0000256" key="1">
    <source>
        <dbReference type="ARBA" id="ARBA00005436"/>
    </source>
</evidence>